<dbReference type="InterPro" id="IPR051435">
    <property type="entry name" value="RING_finger_E3_ubiq-ligases"/>
</dbReference>
<protein>
    <recommendedName>
        <fullName evidence="7">RING-type domain-containing protein</fullName>
    </recommendedName>
</protein>
<feature type="domain" description="RING-type" evidence="7">
    <location>
        <begin position="57"/>
        <end position="106"/>
    </location>
</feature>
<name>A0AAD5QYR7_PARTN</name>
<dbReference type="GO" id="GO:0016567">
    <property type="term" value="P:protein ubiquitination"/>
    <property type="evidence" value="ECO:0007669"/>
    <property type="project" value="TreeGrafter"/>
</dbReference>
<dbReference type="EMBL" id="JAHQIW010005532">
    <property type="protein sequence ID" value="KAJ1366360.1"/>
    <property type="molecule type" value="Genomic_DNA"/>
</dbReference>
<gene>
    <name evidence="8" type="ORF">KIN20_027000</name>
</gene>
<dbReference type="PANTHER" id="PTHR22791">
    <property type="entry name" value="RING-TYPE DOMAIN-CONTAINING PROTEIN"/>
    <property type="match status" value="1"/>
</dbReference>
<dbReference type="PROSITE" id="PS50089">
    <property type="entry name" value="ZF_RING_2"/>
    <property type="match status" value="1"/>
</dbReference>
<dbReference type="InterPro" id="IPR017907">
    <property type="entry name" value="Znf_RING_CS"/>
</dbReference>
<evidence type="ECO:0000313" key="9">
    <source>
        <dbReference type="Proteomes" id="UP001196413"/>
    </source>
</evidence>
<keyword evidence="2 4" id="KW-0863">Zinc-finger</keyword>
<keyword evidence="9" id="KW-1185">Reference proteome</keyword>
<dbReference type="Proteomes" id="UP001196413">
    <property type="component" value="Unassembled WGS sequence"/>
</dbReference>
<evidence type="ECO:0000313" key="8">
    <source>
        <dbReference type="EMBL" id="KAJ1366360.1"/>
    </source>
</evidence>
<keyword evidence="5" id="KW-0175">Coiled coil</keyword>
<keyword evidence="3" id="KW-0862">Zinc</keyword>
<feature type="coiled-coil region" evidence="5">
    <location>
        <begin position="142"/>
        <end position="169"/>
    </location>
</feature>
<dbReference type="Gene3D" id="3.30.40.10">
    <property type="entry name" value="Zinc/RING finger domain, C3HC4 (zinc finger)"/>
    <property type="match status" value="1"/>
</dbReference>
<dbReference type="AlphaFoldDB" id="A0AAD5QYR7"/>
<keyword evidence="6" id="KW-1133">Transmembrane helix</keyword>
<dbReference type="InterPro" id="IPR013083">
    <property type="entry name" value="Znf_RING/FYVE/PHD"/>
</dbReference>
<reference evidence="8" key="1">
    <citation type="submission" date="2021-06" db="EMBL/GenBank/DDBJ databases">
        <title>Parelaphostrongylus tenuis whole genome reference sequence.</title>
        <authorList>
            <person name="Garwood T.J."/>
            <person name="Larsen P.A."/>
            <person name="Fountain-Jones N.M."/>
            <person name="Garbe J.R."/>
            <person name="Macchietto M.G."/>
            <person name="Kania S.A."/>
            <person name="Gerhold R.W."/>
            <person name="Richards J.E."/>
            <person name="Wolf T.M."/>
        </authorList>
    </citation>
    <scope>NUCLEOTIDE SEQUENCE</scope>
    <source>
        <strain evidence="8">MNPRO001-30</strain>
        <tissue evidence="8">Meninges</tissue>
    </source>
</reference>
<evidence type="ECO:0000256" key="1">
    <source>
        <dbReference type="ARBA" id="ARBA00022723"/>
    </source>
</evidence>
<dbReference type="SUPFAM" id="SSF57850">
    <property type="entry name" value="RING/U-box"/>
    <property type="match status" value="1"/>
</dbReference>
<dbReference type="InterPro" id="IPR027370">
    <property type="entry name" value="Znf-RING_euk"/>
</dbReference>
<dbReference type="SMART" id="SM00184">
    <property type="entry name" value="RING"/>
    <property type="match status" value="1"/>
</dbReference>
<evidence type="ECO:0000256" key="6">
    <source>
        <dbReference type="SAM" id="Phobius"/>
    </source>
</evidence>
<evidence type="ECO:0000256" key="3">
    <source>
        <dbReference type="ARBA" id="ARBA00022833"/>
    </source>
</evidence>
<keyword evidence="6" id="KW-0812">Transmembrane</keyword>
<dbReference type="GO" id="GO:0061630">
    <property type="term" value="F:ubiquitin protein ligase activity"/>
    <property type="evidence" value="ECO:0007669"/>
    <property type="project" value="TreeGrafter"/>
</dbReference>
<evidence type="ECO:0000256" key="5">
    <source>
        <dbReference type="SAM" id="Coils"/>
    </source>
</evidence>
<evidence type="ECO:0000256" key="4">
    <source>
        <dbReference type="PROSITE-ProRule" id="PRU00175"/>
    </source>
</evidence>
<evidence type="ECO:0000256" key="2">
    <source>
        <dbReference type="ARBA" id="ARBA00022771"/>
    </source>
</evidence>
<feature type="transmembrane region" description="Helical" evidence="6">
    <location>
        <begin position="181"/>
        <end position="199"/>
    </location>
</feature>
<accession>A0AAD5QYR7</accession>
<keyword evidence="1" id="KW-0479">Metal-binding</keyword>
<dbReference type="PROSITE" id="PS00518">
    <property type="entry name" value="ZF_RING_1"/>
    <property type="match status" value="1"/>
</dbReference>
<organism evidence="8 9">
    <name type="scientific">Parelaphostrongylus tenuis</name>
    <name type="common">Meningeal worm</name>
    <dbReference type="NCBI Taxonomy" id="148309"/>
    <lineage>
        <taxon>Eukaryota</taxon>
        <taxon>Metazoa</taxon>
        <taxon>Ecdysozoa</taxon>
        <taxon>Nematoda</taxon>
        <taxon>Chromadorea</taxon>
        <taxon>Rhabditida</taxon>
        <taxon>Rhabditina</taxon>
        <taxon>Rhabditomorpha</taxon>
        <taxon>Strongyloidea</taxon>
        <taxon>Metastrongylidae</taxon>
        <taxon>Parelaphostrongylus</taxon>
    </lineage>
</organism>
<keyword evidence="6" id="KW-0472">Membrane</keyword>
<dbReference type="InterPro" id="IPR001841">
    <property type="entry name" value="Znf_RING"/>
</dbReference>
<comment type="caution">
    <text evidence="8">The sequence shown here is derived from an EMBL/GenBank/DDBJ whole genome shotgun (WGS) entry which is preliminary data.</text>
</comment>
<dbReference type="Pfam" id="PF13445">
    <property type="entry name" value="zf-RING_UBOX"/>
    <property type="match status" value="1"/>
</dbReference>
<evidence type="ECO:0000259" key="7">
    <source>
        <dbReference type="PROSITE" id="PS50089"/>
    </source>
</evidence>
<dbReference type="GO" id="GO:0008270">
    <property type="term" value="F:zinc ion binding"/>
    <property type="evidence" value="ECO:0007669"/>
    <property type="project" value="UniProtKB-KW"/>
</dbReference>
<proteinExistence type="predicted"/>
<sequence length="242" mass="27953">MVTLEIELDEQLKSEEMSDILRQVFSRLASRFSRNKYPVPHIEGADNVMVDSSVLCCPVCYNIFDSAPSVLQCGHTFCVKCLRNIANLRTIARQSDGKSFPCPLCRKVCCLENVVKNYIIEDILNRMEMLPDEAEYREKLALSNTRIAKERIEQKCADLELSNNRLIAEITDRKKKEIRNYVSIVFLFVSYLLLAHLYSQMELHCTTVCTPFSYIKDALLRGAMKVYQHGCLFISHLFSRIY</sequence>
<dbReference type="PANTHER" id="PTHR22791:SF6">
    <property type="entry name" value="RING-TYPE DOMAIN-CONTAINING PROTEIN"/>
    <property type="match status" value="1"/>
</dbReference>